<dbReference type="InterPro" id="IPR006073">
    <property type="entry name" value="GTP-bd"/>
</dbReference>
<keyword evidence="10" id="KW-1185">Reference proteome</keyword>
<evidence type="ECO:0000256" key="3">
    <source>
        <dbReference type="ARBA" id="ARBA00023054"/>
    </source>
</evidence>
<dbReference type="FunFam" id="3.40.50.300:FF:000571">
    <property type="entry name" value="Guanine nucleotide-binding protein-like NSN1"/>
    <property type="match status" value="1"/>
</dbReference>
<feature type="compositionally biased region" description="Basic residues" evidence="7">
    <location>
        <begin position="8"/>
        <end position="20"/>
    </location>
</feature>
<comment type="function">
    <text evidence="6">May play a role in regulating cellular proliferation.</text>
</comment>
<dbReference type="PROSITE" id="PS51721">
    <property type="entry name" value="G_CP"/>
    <property type="match status" value="1"/>
</dbReference>
<evidence type="ECO:0000313" key="9">
    <source>
        <dbReference type="EMBL" id="MBY71939.1"/>
    </source>
</evidence>
<feature type="region of interest" description="Disordered" evidence="7">
    <location>
        <begin position="1"/>
        <end position="49"/>
    </location>
</feature>
<dbReference type="OrthoDB" id="444945at2759"/>
<evidence type="ECO:0000256" key="2">
    <source>
        <dbReference type="ARBA" id="ARBA00022741"/>
    </source>
</evidence>
<dbReference type="PRINTS" id="PR00326">
    <property type="entry name" value="GTP1OBG"/>
</dbReference>
<dbReference type="AlphaFoldDB" id="A0A2S2Q2L5"/>
<evidence type="ECO:0000313" key="11">
    <source>
        <dbReference type="RefSeq" id="XP_025414374.1"/>
    </source>
</evidence>
<dbReference type="Gene3D" id="3.40.50.300">
    <property type="entry name" value="P-loop containing nucleotide triphosphate hydrolases"/>
    <property type="match status" value="1"/>
</dbReference>
<dbReference type="RefSeq" id="XP_025414374.1">
    <property type="nucleotide sequence ID" value="XM_025558589.1"/>
</dbReference>
<gene>
    <name evidence="9" type="primary">ns1</name>
    <name evidence="11" type="synonym">LOC112686357</name>
    <name evidence="9" type="ORF">g.45440</name>
</gene>
<reference evidence="9" key="1">
    <citation type="submission" date="2018-04" db="EMBL/GenBank/DDBJ databases">
        <title>Transcriptome assembly of Sipha flava.</title>
        <authorList>
            <person name="Scully E.D."/>
            <person name="Geib S.M."/>
            <person name="Palmer N.A."/>
            <person name="Koch K."/>
            <person name="Bradshaw J."/>
            <person name="Heng-Moss T."/>
            <person name="Sarath G."/>
        </authorList>
    </citation>
    <scope>NUCLEOTIDE SEQUENCE</scope>
</reference>
<dbReference type="Proteomes" id="UP000694846">
    <property type="component" value="Unplaced"/>
</dbReference>
<keyword evidence="3" id="KW-0175">Coiled coil</keyword>
<proteinExistence type="predicted"/>
<accession>A0A2S2Q2L5</accession>
<reference evidence="11" key="2">
    <citation type="submission" date="2025-04" db="UniProtKB">
        <authorList>
            <consortium name="RefSeq"/>
        </authorList>
    </citation>
    <scope>IDENTIFICATION</scope>
    <source>
        <tissue evidence="11">Whole body</tissue>
    </source>
</reference>
<sequence length="501" mass="55984">MGIEKSNKARNRRAFQKWRKEKTLESKRAANNQKAPEPKTSENKTASIPSLGQSLADFVKKSESKQAKFVEVENDEEELGYKNVVKLDNKGFKDEFRKVISAADVVLEVVDARDPLGTRCKQVEESSQELGKKLVVVLNKTDLVPAEVVRNWLSYFRGRLGIPALPFKASTQQAGSRIGHRKMNKCKKDTEKAISLCVGAELIMTLLANYCRSEKMKTSIVVGVVGMPNVGKSSLINSLKRARACQVGAVPGVTKNMQEIQLDKHIKLLDCPGVVLDKTSTTNSVALKNVVSSGNIEDPIACASVIVGRVTKDQMQKLYGIGQYDSCEHFLYLKARRFGNIGRGGIPDIFTSARSLVEDWNRGKIRYHTLPPEDETMHLSAKIVSDVTDVFNLDNVQRVETEFMEELAKLQPESSGKEVKTDSMEVDGKTMVVVDDGVQTKKSGKLRWRKKKKPESMETKIDIQPGVIKLKKLQKFNAKKQRKTAARLIKCQNLLDNFDLL</sequence>
<dbReference type="GO" id="GO:0005525">
    <property type="term" value="F:GTP binding"/>
    <property type="evidence" value="ECO:0007669"/>
    <property type="project" value="UniProtKB-KW"/>
</dbReference>
<keyword evidence="4" id="KW-0342">GTP-binding</keyword>
<keyword evidence="5" id="KW-0539">Nucleus</keyword>
<evidence type="ECO:0000313" key="10">
    <source>
        <dbReference type="Proteomes" id="UP000694846"/>
    </source>
</evidence>
<protein>
    <submittedName>
        <fullName evidence="9 11">Guanine nucleotide-binding protein-like 3</fullName>
    </submittedName>
</protein>
<dbReference type="PANTHER" id="PTHR11089:SF30">
    <property type="entry name" value="GUANINE NUCLEOTIDE-BINDING PROTEIN-LIKE 3 HOMOLOG"/>
    <property type="match status" value="1"/>
</dbReference>
<dbReference type="PANTHER" id="PTHR11089">
    <property type="entry name" value="GTP-BINDING PROTEIN-RELATED"/>
    <property type="match status" value="1"/>
</dbReference>
<evidence type="ECO:0000256" key="5">
    <source>
        <dbReference type="ARBA" id="ARBA00023242"/>
    </source>
</evidence>
<comment type="subcellular location">
    <subcellularLocation>
        <location evidence="1">Nucleus</location>
        <location evidence="1">Nucleolus</location>
    </subcellularLocation>
</comment>
<organism evidence="9">
    <name type="scientific">Sipha flava</name>
    <name type="common">yellow sugarcane aphid</name>
    <dbReference type="NCBI Taxonomy" id="143950"/>
    <lineage>
        <taxon>Eukaryota</taxon>
        <taxon>Metazoa</taxon>
        <taxon>Ecdysozoa</taxon>
        <taxon>Arthropoda</taxon>
        <taxon>Hexapoda</taxon>
        <taxon>Insecta</taxon>
        <taxon>Pterygota</taxon>
        <taxon>Neoptera</taxon>
        <taxon>Paraneoptera</taxon>
        <taxon>Hemiptera</taxon>
        <taxon>Sternorrhyncha</taxon>
        <taxon>Aphidomorpha</taxon>
        <taxon>Aphidoidea</taxon>
        <taxon>Aphididae</taxon>
        <taxon>Sipha</taxon>
    </lineage>
</organism>
<dbReference type="InterPro" id="IPR027417">
    <property type="entry name" value="P-loop_NTPase"/>
</dbReference>
<dbReference type="InterPro" id="IPR030378">
    <property type="entry name" value="G_CP_dom"/>
</dbReference>
<dbReference type="GO" id="GO:0005730">
    <property type="term" value="C:nucleolus"/>
    <property type="evidence" value="ECO:0007669"/>
    <property type="project" value="UniProtKB-SubCell"/>
</dbReference>
<evidence type="ECO:0000256" key="4">
    <source>
        <dbReference type="ARBA" id="ARBA00023134"/>
    </source>
</evidence>
<name>A0A2S2Q2L5_9HEMI</name>
<evidence type="ECO:0000256" key="6">
    <source>
        <dbReference type="ARBA" id="ARBA00059892"/>
    </source>
</evidence>
<evidence type="ECO:0000256" key="1">
    <source>
        <dbReference type="ARBA" id="ARBA00004604"/>
    </source>
</evidence>
<dbReference type="InterPro" id="IPR050755">
    <property type="entry name" value="TRAFAC_YlqF/YawG_RiboMat"/>
</dbReference>
<feature type="domain" description="CP-type G" evidence="8">
    <location>
        <begin position="93"/>
        <end position="277"/>
    </location>
</feature>
<evidence type="ECO:0000256" key="7">
    <source>
        <dbReference type="SAM" id="MobiDB-lite"/>
    </source>
</evidence>
<evidence type="ECO:0000259" key="8">
    <source>
        <dbReference type="PROSITE" id="PS51721"/>
    </source>
</evidence>
<dbReference type="EMBL" id="GGMS01002736">
    <property type="protein sequence ID" value="MBY71939.1"/>
    <property type="molecule type" value="Transcribed_RNA"/>
</dbReference>
<dbReference type="Pfam" id="PF01926">
    <property type="entry name" value="MMR_HSR1"/>
    <property type="match status" value="1"/>
</dbReference>
<dbReference type="SUPFAM" id="SSF52540">
    <property type="entry name" value="P-loop containing nucleoside triphosphate hydrolases"/>
    <property type="match status" value="1"/>
</dbReference>
<dbReference type="CDD" id="cd04178">
    <property type="entry name" value="Nucleostemin_like"/>
    <property type="match status" value="1"/>
</dbReference>
<keyword evidence="2" id="KW-0547">Nucleotide-binding</keyword>